<dbReference type="Proteomes" id="UP000193467">
    <property type="component" value="Unassembled WGS sequence"/>
</dbReference>
<dbReference type="AlphaFoldDB" id="A0A1Y2EKX8"/>
<sequence>MQRAPIGLTKAFKEVWLRATSPANVRGGAKLPHTKPHLHHSHPYPHPPSAPQPLSAASANHPAGAFIRSIADGVFKSIKSSSYAHPHGPYYPSRLGPRPSSFLPPRPQPARFGGGARPSFRPSTTQVGLGAARNFSAGQGAFANVVHNVPLGLRAMGGG</sequence>
<evidence type="ECO:0000313" key="2">
    <source>
        <dbReference type="EMBL" id="ORY72213.1"/>
    </source>
</evidence>
<dbReference type="EMBL" id="MCGR01000053">
    <property type="protein sequence ID" value="ORY72213.1"/>
    <property type="molecule type" value="Genomic_DNA"/>
</dbReference>
<gene>
    <name evidence="2" type="ORF">BCR35DRAFT_164668</name>
</gene>
<dbReference type="OrthoDB" id="2585251at2759"/>
<feature type="region of interest" description="Disordered" evidence="1">
    <location>
        <begin position="89"/>
        <end position="126"/>
    </location>
</feature>
<accession>A0A1Y2EKX8</accession>
<organism evidence="2 3">
    <name type="scientific">Leucosporidium creatinivorum</name>
    <dbReference type="NCBI Taxonomy" id="106004"/>
    <lineage>
        <taxon>Eukaryota</taxon>
        <taxon>Fungi</taxon>
        <taxon>Dikarya</taxon>
        <taxon>Basidiomycota</taxon>
        <taxon>Pucciniomycotina</taxon>
        <taxon>Microbotryomycetes</taxon>
        <taxon>Leucosporidiales</taxon>
        <taxon>Leucosporidium</taxon>
    </lineage>
</organism>
<protein>
    <submittedName>
        <fullName evidence="2">Uncharacterized protein</fullName>
    </submittedName>
</protein>
<dbReference type="InParanoid" id="A0A1Y2EKX8"/>
<dbReference type="STRING" id="106004.A0A1Y2EKX8"/>
<name>A0A1Y2EKX8_9BASI</name>
<keyword evidence="3" id="KW-1185">Reference proteome</keyword>
<proteinExistence type="predicted"/>
<comment type="caution">
    <text evidence="2">The sequence shown here is derived from an EMBL/GenBank/DDBJ whole genome shotgun (WGS) entry which is preliminary data.</text>
</comment>
<evidence type="ECO:0000313" key="3">
    <source>
        <dbReference type="Proteomes" id="UP000193467"/>
    </source>
</evidence>
<feature type="compositionally biased region" description="Basic residues" evidence="1">
    <location>
        <begin position="32"/>
        <end position="43"/>
    </location>
</feature>
<evidence type="ECO:0000256" key="1">
    <source>
        <dbReference type="SAM" id="MobiDB-lite"/>
    </source>
</evidence>
<reference evidence="2 3" key="1">
    <citation type="submission" date="2016-07" db="EMBL/GenBank/DDBJ databases">
        <title>Pervasive Adenine N6-methylation of Active Genes in Fungi.</title>
        <authorList>
            <consortium name="DOE Joint Genome Institute"/>
            <person name="Mondo S.J."/>
            <person name="Dannebaum R.O."/>
            <person name="Kuo R.C."/>
            <person name="Labutti K."/>
            <person name="Haridas S."/>
            <person name="Kuo A."/>
            <person name="Salamov A."/>
            <person name="Ahrendt S.R."/>
            <person name="Lipzen A."/>
            <person name="Sullivan W."/>
            <person name="Andreopoulos W.B."/>
            <person name="Clum A."/>
            <person name="Lindquist E."/>
            <person name="Daum C."/>
            <person name="Ramamoorthy G.K."/>
            <person name="Gryganskyi A."/>
            <person name="Culley D."/>
            <person name="Magnuson J.K."/>
            <person name="James T.Y."/>
            <person name="O'Malley M.A."/>
            <person name="Stajich J.E."/>
            <person name="Spatafora J.W."/>
            <person name="Visel A."/>
            <person name="Grigoriev I.V."/>
        </authorList>
    </citation>
    <scope>NUCLEOTIDE SEQUENCE [LARGE SCALE GENOMIC DNA]</scope>
    <source>
        <strain evidence="2 3">62-1032</strain>
    </source>
</reference>
<feature type="region of interest" description="Disordered" evidence="1">
    <location>
        <begin position="24"/>
        <end position="59"/>
    </location>
</feature>